<gene>
    <name evidence="2" type="ORF">HDK90DRAFT_335754</name>
</gene>
<evidence type="ECO:0000313" key="3">
    <source>
        <dbReference type="Proteomes" id="UP001492380"/>
    </source>
</evidence>
<name>A0ABR1YJK1_9PEZI</name>
<organism evidence="2 3">
    <name type="scientific">Phyllosticta capitalensis</name>
    <dbReference type="NCBI Taxonomy" id="121624"/>
    <lineage>
        <taxon>Eukaryota</taxon>
        <taxon>Fungi</taxon>
        <taxon>Dikarya</taxon>
        <taxon>Ascomycota</taxon>
        <taxon>Pezizomycotina</taxon>
        <taxon>Dothideomycetes</taxon>
        <taxon>Dothideomycetes incertae sedis</taxon>
        <taxon>Botryosphaeriales</taxon>
        <taxon>Phyllostictaceae</taxon>
        <taxon>Phyllosticta</taxon>
    </lineage>
</organism>
<dbReference type="Proteomes" id="UP001492380">
    <property type="component" value="Unassembled WGS sequence"/>
</dbReference>
<sequence length="552" mass="61951">MSWLIAGSRFSPVLSRSNPFAAMMDGCPCFADPAPHLDYANEFLVKWRDAQTGHTQFLGQLASAGRRCGALSMWFADDAEQKCMIGFSLPLRMRAGTKKRRDVHVVLPAKSFSSTDTSSFFSLDVVTAQDDPEAKHEFQKAGLDSSAKLLRLSFDLRERAYAIMPTEPFTHPLPSNSRGLLLGLRSLTCTLTFDVYLPFLESAKELLGHFSTKPRRLPVESPLIDHVKTYSGRSWGVDQWAVYGIEDDDAMPSAWNPVIDDDPPPYEEAVCEKPVLQPDQLPHGQTSDELHQHLKLLVEQEHARRHAGNGDAASIPDTASWSGSEHGNNAPILPSKRKADQLSLESENPHKCRPPASNDQAIKPLKLERNVFHTTEDEVFISARSLLNGGPNAKLFTEAQHRCFTIALNWFVTVWRERADAHVAFLPELKGLARLARGAESGQPETMETFEDYRVECMQEFCRNDRPRRKTSFRHDLSVEDKLRLVHQFIYRPDAALQPGRDCCILDDLFALHEAAKACNEAPKGKREELEFAFDVQMAACVLLVLYGTVHD</sequence>
<reference evidence="2 3" key="1">
    <citation type="submission" date="2024-04" db="EMBL/GenBank/DDBJ databases">
        <title>Phyllosticta paracitricarpa is synonymous to the EU quarantine fungus P. citricarpa based on phylogenomic analyses.</title>
        <authorList>
            <consortium name="Lawrence Berkeley National Laboratory"/>
            <person name="Van Ingen-Buijs V.A."/>
            <person name="Van Westerhoven A.C."/>
            <person name="Haridas S."/>
            <person name="Skiadas P."/>
            <person name="Martin F."/>
            <person name="Groenewald J.Z."/>
            <person name="Crous P.W."/>
            <person name="Seidl M.F."/>
        </authorList>
    </citation>
    <scope>NUCLEOTIDE SEQUENCE [LARGE SCALE GENOMIC DNA]</scope>
    <source>
        <strain evidence="2 3">CBS 123374</strain>
    </source>
</reference>
<dbReference type="EMBL" id="JBBWRZ010000008">
    <property type="protein sequence ID" value="KAK8230929.1"/>
    <property type="molecule type" value="Genomic_DNA"/>
</dbReference>
<keyword evidence="3" id="KW-1185">Reference proteome</keyword>
<protein>
    <submittedName>
        <fullName evidence="2">Uncharacterized protein</fullName>
    </submittedName>
</protein>
<comment type="caution">
    <text evidence="2">The sequence shown here is derived from an EMBL/GenBank/DDBJ whole genome shotgun (WGS) entry which is preliminary data.</text>
</comment>
<feature type="region of interest" description="Disordered" evidence="1">
    <location>
        <begin position="302"/>
        <end position="359"/>
    </location>
</feature>
<evidence type="ECO:0000256" key="1">
    <source>
        <dbReference type="SAM" id="MobiDB-lite"/>
    </source>
</evidence>
<feature type="compositionally biased region" description="Polar residues" evidence="1">
    <location>
        <begin position="317"/>
        <end position="327"/>
    </location>
</feature>
<proteinExistence type="predicted"/>
<accession>A0ABR1YJK1</accession>
<evidence type="ECO:0000313" key="2">
    <source>
        <dbReference type="EMBL" id="KAK8230929.1"/>
    </source>
</evidence>